<dbReference type="InterPro" id="IPR036942">
    <property type="entry name" value="Beta-barrel_TonB_sf"/>
</dbReference>
<evidence type="ECO:0000256" key="6">
    <source>
        <dbReference type="ARBA" id="ARBA00023136"/>
    </source>
</evidence>
<evidence type="ECO:0000256" key="5">
    <source>
        <dbReference type="ARBA" id="ARBA00023077"/>
    </source>
</evidence>
<keyword evidence="8" id="KW-0998">Cell outer membrane</keyword>
<dbReference type="Gene3D" id="2.40.170.20">
    <property type="entry name" value="TonB-dependent receptor, beta-barrel domain"/>
    <property type="match status" value="1"/>
</dbReference>
<dbReference type="InterPro" id="IPR012910">
    <property type="entry name" value="Plug_dom"/>
</dbReference>
<dbReference type="Pfam" id="PF00593">
    <property type="entry name" value="TonB_dep_Rec_b-barrel"/>
    <property type="match status" value="1"/>
</dbReference>
<dbReference type="SUPFAM" id="SSF49464">
    <property type="entry name" value="Carboxypeptidase regulatory domain-like"/>
    <property type="match status" value="1"/>
</dbReference>
<gene>
    <name evidence="11" type="ORF">METZ01_LOCUS40919</name>
</gene>
<evidence type="ECO:0000313" key="11">
    <source>
        <dbReference type="EMBL" id="SUZ88065.1"/>
    </source>
</evidence>
<dbReference type="GO" id="GO:0044718">
    <property type="term" value="P:siderophore transmembrane transport"/>
    <property type="evidence" value="ECO:0007669"/>
    <property type="project" value="TreeGrafter"/>
</dbReference>
<evidence type="ECO:0000256" key="1">
    <source>
        <dbReference type="ARBA" id="ARBA00004571"/>
    </source>
</evidence>
<keyword evidence="4" id="KW-0732">Signal</keyword>
<dbReference type="PANTHER" id="PTHR30069:SF29">
    <property type="entry name" value="HEMOGLOBIN AND HEMOGLOBIN-HAPTOGLOBIN-BINDING PROTEIN 1-RELATED"/>
    <property type="match status" value="1"/>
</dbReference>
<name>A0A381R8L0_9ZZZZ</name>
<dbReference type="PANTHER" id="PTHR30069">
    <property type="entry name" value="TONB-DEPENDENT OUTER MEMBRANE RECEPTOR"/>
    <property type="match status" value="1"/>
</dbReference>
<dbReference type="InterPro" id="IPR037066">
    <property type="entry name" value="Plug_dom_sf"/>
</dbReference>
<keyword evidence="3" id="KW-0812">Transmembrane</keyword>
<dbReference type="InterPro" id="IPR008969">
    <property type="entry name" value="CarboxyPept-like_regulatory"/>
</dbReference>
<evidence type="ECO:0000259" key="10">
    <source>
        <dbReference type="Pfam" id="PF07715"/>
    </source>
</evidence>
<keyword evidence="7" id="KW-0675">Receptor</keyword>
<keyword evidence="2" id="KW-0813">Transport</keyword>
<keyword evidence="6" id="KW-0472">Membrane</keyword>
<dbReference type="Pfam" id="PF13715">
    <property type="entry name" value="CarbopepD_reg_2"/>
    <property type="match status" value="1"/>
</dbReference>
<reference evidence="11" key="1">
    <citation type="submission" date="2018-05" db="EMBL/GenBank/DDBJ databases">
        <authorList>
            <person name="Lanie J.A."/>
            <person name="Ng W.-L."/>
            <person name="Kazmierczak K.M."/>
            <person name="Andrzejewski T.M."/>
            <person name="Davidsen T.M."/>
            <person name="Wayne K.J."/>
            <person name="Tettelin H."/>
            <person name="Glass J.I."/>
            <person name="Rusch D."/>
            <person name="Podicherti R."/>
            <person name="Tsui H.-C.T."/>
            <person name="Winkler M.E."/>
        </authorList>
    </citation>
    <scope>NUCLEOTIDE SEQUENCE</scope>
</reference>
<accession>A0A381R8L0</accession>
<feature type="domain" description="TonB-dependent receptor plug" evidence="10">
    <location>
        <begin position="109"/>
        <end position="203"/>
    </location>
</feature>
<evidence type="ECO:0000256" key="2">
    <source>
        <dbReference type="ARBA" id="ARBA00022448"/>
    </source>
</evidence>
<feature type="domain" description="TonB-dependent receptor-like beta-barrel" evidence="9">
    <location>
        <begin position="331"/>
        <end position="815"/>
    </location>
</feature>
<evidence type="ECO:0000259" key="9">
    <source>
        <dbReference type="Pfam" id="PF00593"/>
    </source>
</evidence>
<dbReference type="Gene3D" id="2.170.130.10">
    <property type="entry name" value="TonB-dependent receptor, plug domain"/>
    <property type="match status" value="1"/>
</dbReference>
<dbReference type="GO" id="GO:0015344">
    <property type="term" value="F:siderophore uptake transmembrane transporter activity"/>
    <property type="evidence" value="ECO:0007669"/>
    <property type="project" value="TreeGrafter"/>
</dbReference>
<dbReference type="Gene3D" id="2.60.40.1120">
    <property type="entry name" value="Carboxypeptidase-like, regulatory domain"/>
    <property type="match status" value="1"/>
</dbReference>
<evidence type="ECO:0000256" key="8">
    <source>
        <dbReference type="ARBA" id="ARBA00023237"/>
    </source>
</evidence>
<dbReference type="AlphaFoldDB" id="A0A381R8L0"/>
<dbReference type="SUPFAM" id="SSF56935">
    <property type="entry name" value="Porins"/>
    <property type="match status" value="1"/>
</dbReference>
<dbReference type="InterPro" id="IPR039426">
    <property type="entry name" value="TonB-dep_rcpt-like"/>
</dbReference>
<comment type="subcellular location">
    <subcellularLocation>
        <location evidence="1">Cell outer membrane</location>
        <topology evidence="1">Multi-pass membrane protein</topology>
    </subcellularLocation>
</comment>
<dbReference type="InterPro" id="IPR000531">
    <property type="entry name" value="Beta-barrel_TonB"/>
</dbReference>
<organism evidence="11">
    <name type="scientific">marine metagenome</name>
    <dbReference type="NCBI Taxonomy" id="408172"/>
    <lineage>
        <taxon>unclassified sequences</taxon>
        <taxon>metagenomes</taxon>
        <taxon>ecological metagenomes</taxon>
    </lineage>
</organism>
<evidence type="ECO:0000256" key="4">
    <source>
        <dbReference type="ARBA" id="ARBA00022729"/>
    </source>
</evidence>
<dbReference type="Pfam" id="PF07715">
    <property type="entry name" value="Plug"/>
    <property type="match status" value="1"/>
</dbReference>
<sequence>MFSLVFSQTTGKISGIVKDKSDSSSLPGANVYLENTSFGSASDEQGRFTLINIPPGKYILKVDMIGYKSVKMENIIVSVNRTFSLDLELEQTVIEGEVVTVEVARLSQKKDQTGTIKNISGDEINALPVENVGAVVNMQAGVVNGHFRGGRNTEVTYMVDGIQVDESFGGSSATVDIQPEAVQDLEVITGTFNAEYGRAMSGVVNIVTRDGGPTYEGFASLGMSAFSTDNTDIFVGLSPGLNNGQDFKFNFGGPILGNKITFFTNIRSQNNNGHLNGYRIFQVDDYSNFYSDDSTLWYSEKSGDSSYVPMNSGNNFSALLKLSFNLFNGIRFSTLYSYSDDSWFGYDHSFKYNPDGRSGGHREAKYIALQLNHMISQKLFYELKFSSVTNNYGSYLFENPLDQRYVHDRYFDSYGPGFLTGGQSKDHTIRNMIDQTLKLDATWQANHTHSIKTGLHYFNHELDNQWHTIRNKYHNTANDSVYAPEIFGDLSAYADIYTVSPKEVAFYLQDKMEFDDMVINLGIRYDQFDPESVYPSDRRNPANQLILPDSMTSAYPQAPAISQISPRVGFAYQLGNQAVLHFSYGHFFQMPPMYSMYQNHSFLVDPNNFVTRMGNTLLEPEKTITYEIGLWQELNQMIGLDVALFYRDIYNLLTTKTISTYNQVKYGLYSNKDYGNARGLEIKLDLALGQVKGLVNYTLQYTRGNADSPGQTFDRAGNNQDPVNRFIPMSWDQRHTLNGSLIYGSDNFGGSMTAYYNSGSPYTFSPQSESILSRINLYPNNDYRPEKFSVDCSFYYRFKFFGKLKANLDVNIYNLFDRLNEEWVNGQTGRAYTAVIKETDLASHRSDFNEYEDRIENPSMFSSPRMLKIALGIYF</sequence>
<evidence type="ECO:0008006" key="12">
    <source>
        <dbReference type="Google" id="ProtNLM"/>
    </source>
</evidence>
<proteinExistence type="predicted"/>
<dbReference type="PROSITE" id="PS52016">
    <property type="entry name" value="TONB_DEPENDENT_REC_3"/>
    <property type="match status" value="1"/>
</dbReference>
<keyword evidence="5" id="KW-0798">TonB box</keyword>
<evidence type="ECO:0000256" key="3">
    <source>
        <dbReference type="ARBA" id="ARBA00022692"/>
    </source>
</evidence>
<protein>
    <recommendedName>
        <fullName evidence="12">TonB-dependent receptor plug domain-containing protein</fullName>
    </recommendedName>
</protein>
<dbReference type="GO" id="GO:0009279">
    <property type="term" value="C:cell outer membrane"/>
    <property type="evidence" value="ECO:0007669"/>
    <property type="project" value="UniProtKB-SubCell"/>
</dbReference>
<evidence type="ECO:0000256" key="7">
    <source>
        <dbReference type="ARBA" id="ARBA00023170"/>
    </source>
</evidence>
<dbReference type="EMBL" id="UINC01001752">
    <property type="protein sequence ID" value="SUZ88065.1"/>
    <property type="molecule type" value="Genomic_DNA"/>
</dbReference>